<dbReference type="NCBIfam" id="TIGR04183">
    <property type="entry name" value="Por_Secre_tail"/>
    <property type="match status" value="1"/>
</dbReference>
<dbReference type="InterPro" id="IPR015943">
    <property type="entry name" value="WD40/YVTN_repeat-like_dom_sf"/>
</dbReference>
<dbReference type="Pfam" id="PF13860">
    <property type="entry name" value="FlgD_ig"/>
    <property type="match status" value="1"/>
</dbReference>
<evidence type="ECO:0000259" key="1">
    <source>
        <dbReference type="Pfam" id="PF13860"/>
    </source>
</evidence>
<sequence>MYSLLKRTVLGVSALFVVTLFFPSTAPVMVWQQDDWSGGRGQELWEDPTMFYLGAGVDPWAEPGQLKLSRWNDCADIDADVVLSICEVSDTMYAGTGNDGDVYMSTDDGMSWSRISCTLTDAQQVYALVSHGSTVYAGVRGTVAGANKGMVFAITDGGTQCNDVTGDISTGAVFSLLRIGDTLYAGGGGISVYDGKIFRSTDGGSNWVNTLNLESQAVLALLHASDGSIWAGGKTVTRGAVWRSTDGGDNWSFISLLDNAVYALGEDESGAIYAGTATQGFVFRTENNGATWDTTKLDSYGVYSFLKTSTGELFAGTRSGYVHHTTDGSAWTTNGYLYGAPVWELFQASDSLIYAGTSASLPVFKFGPYRESGWIESSQFDSRCNQQYGWVDWIGTTGITVKVRTSSHFDMDWDAIEPATKFGDISGLSSVEDGDRYIQYWVYLETSNPDITPSLDLLQVDLTTVTDNQPPVFSTSVWTDTTYPGPFLIQSVITDAICTVQPESVYLYWSTDGWSTRNAVHMTQSGDTFSAEIDSLPEGDSVWYYIKACDLAWRSNCATDPRRGERESFLFWIVPAPPGIEYFPYDVCFRDTSSAGPYRIKCYVVDAGDGVDDSTVMVHWKFNWGEWESAVLQDVSGGRYVGWVPQIPDPAQNTLVQYYVAGCDVFNPPLCSQRPPYDPCTFYYVAAGDVVPLEIRNMSPIIHQGYTYKPAVVMTNAGRDLVPAVKTTCRILDGVGTEVWKKTTFTPTSLSGGQLVYLEFGEWTVPLGDVDYQIVIFTQFANDTVPENDTLTLMVEVGIEETSFVTLPKVFGISQNYPNPFSSFSVINYQVPDINRQPIHTLIRVYDAAGKIVKTLVDEPKHAGYYTVRWDATNTSGRTMASGIYFYKINAGDFVVTKKMILVR</sequence>
<dbReference type="Gene3D" id="2.60.40.4070">
    <property type="match status" value="1"/>
</dbReference>
<feature type="domain" description="FlgD/Vpr Ig-like" evidence="1">
    <location>
        <begin position="843"/>
        <end position="891"/>
    </location>
</feature>
<evidence type="ECO:0000313" key="2">
    <source>
        <dbReference type="EMBL" id="KPJ49817.1"/>
    </source>
</evidence>
<reference evidence="2 3" key="1">
    <citation type="journal article" date="2015" name="Microbiome">
        <title>Genomic resolution of linkages in carbon, nitrogen, and sulfur cycling among widespread estuary sediment bacteria.</title>
        <authorList>
            <person name="Baker B.J."/>
            <person name="Lazar C.S."/>
            <person name="Teske A.P."/>
            <person name="Dick G.J."/>
        </authorList>
    </citation>
    <scope>NUCLEOTIDE SEQUENCE [LARGE SCALE GENOMIC DNA]</scope>
    <source>
        <strain evidence="2">DG_26</strain>
    </source>
</reference>
<comment type="caution">
    <text evidence="2">The sequence shown here is derived from an EMBL/GenBank/DDBJ whole genome shotgun (WGS) entry which is preliminary data.</text>
</comment>
<name>A0A0S7WIU9_UNCT6</name>
<dbReference type="InterPro" id="IPR026444">
    <property type="entry name" value="Secre_tail"/>
</dbReference>
<dbReference type="InterPro" id="IPR025965">
    <property type="entry name" value="FlgD/Vpr_Ig-like"/>
</dbReference>
<dbReference type="SUPFAM" id="SSF110296">
    <property type="entry name" value="Oligoxyloglucan reducing end-specific cellobiohydrolase"/>
    <property type="match status" value="1"/>
</dbReference>
<dbReference type="Proteomes" id="UP000051124">
    <property type="component" value="Unassembled WGS sequence"/>
</dbReference>
<dbReference type="Gene3D" id="2.130.10.10">
    <property type="entry name" value="YVTN repeat-like/Quinoprotein amine dehydrogenase"/>
    <property type="match status" value="2"/>
</dbReference>
<accession>A0A0S7WIU9</accession>
<dbReference type="EMBL" id="LIZT01000041">
    <property type="protein sequence ID" value="KPJ49817.1"/>
    <property type="molecule type" value="Genomic_DNA"/>
</dbReference>
<dbReference type="AlphaFoldDB" id="A0A0S7WIU9"/>
<proteinExistence type="predicted"/>
<organism evidence="2 3">
    <name type="scientific">candidate division TA06 bacterium DG_26</name>
    <dbReference type="NCBI Taxonomy" id="1703771"/>
    <lineage>
        <taxon>Bacteria</taxon>
        <taxon>Bacteria division TA06</taxon>
    </lineage>
</organism>
<evidence type="ECO:0000313" key="3">
    <source>
        <dbReference type="Proteomes" id="UP000051124"/>
    </source>
</evidence>
<gene>
    <name evidence="2" type="ORF">AMJ40_04680</name>
</gene>
<protein>
    <recommendedName>
        <fullName evidence="1">FlgD/Vpr Ig-like domain-containing protein</fullName>
    </recommendedName>
</protein>